<keyword evidence="15" id="KW-0028">Amino-acid biosynthesis</keyword>
<dbReference type="InterPro" id="IPR002912">
    <property type="entry name" value="ACT_dom"/>
</dbReference>
<dbReference type="GO" id="GO:0009088">
    <property type="term" value="P:threonine biosynthetic process"/>
    <property type="evidence" value="ECO:0007669"/>
    <property type="project" value="UniProtKB-UniPathway"/>
</dbReference>
<dbReference type="GO" id="GO:0009090">
    <property type="term" value="P:homoserine biosynthetic process"/>
    <property type="evidence" value="ECO:0007669"/>
    <property type="project" value="TreeGrafter"/>
</dbReference>
<name>A0A378MFD3_LISGR</name>
<proteinExistence type="inferred from homology"/>
<evidence type="ECO:0000256" key="2">
    <source>
        <dbReference type="ARBA" id="ARBA00004766"/>
    </source>
</evidence>
<dbReference type="InterPro" id="IPR001048">
    <property type="entry name" value="Asp/Glu/Uridylate_kinase"/>
</dbReference>
<evidence type="ECO:0000256" key="7">
    <source>
        <dbReference type="ARBA" id="ARBA00022741"/>
    </source>
</evidence>
<evidence type="ECO:0000313" key="17">
    <source>
        <dbReference type="Proteomes" id="UP000254879"/>
    </source>
</evidence>
<dbReference type="InterPro" id="IPR001341">
    <property type="entry name" value="Asp_kinase"/>
</dbReference>
<evidence type="ECO:0000256" key="3">
    <source>
        <dbReference type="ARBA" id="ARBA00004986"/>
    </source>
</evidence>
<keyword evidence="6 14" id="KW-0808">Transferase</keyword>
<evidence type="ECO:0000256" key="4">
    <source>
        <dbReference type="ARBA" id="ARBA00005139"/>
    </source>
</evidence>
<dbReference type="EMBL" id="UGPG01000001">
    <property type="protein sequence ID" value="STY44233.1"/>
    <property type="molecule type" value="Genomic_DNA"/>
</dbReference>
<comment type="catalytic activity">
    <reaction evidence="12 14">
        <text>L-aspartate + ATP = 4-phospho-L-aspartate + ADP</text>
        <dbReference type="Rhea" id="RHEA:23776"/>
        <dbReference type="ChEBI" id="CHEBI:29991"/>
        <dbReference type="ChEBI" id="CHEBI:30616"/>
        <dbReference type="ChEBI" id="CHEBI:57535"/>
        <dbReference type="ChEBI" id="CHEBI:456216"/>
        <dbReference type="EC" id="2.7.2.4"/>
    </reaction>
</comment>
<comment type="similarity">
    <text evidence="5 14">Belongs to the aspartokinase family.</text>
</comment>
<evidence type="ECO:0000256" key="5">
    <source>
        <dbReference type="ARBA" id="ARBA00010122"/>
    </source>
</evidence>
<dbReference type="FunFam" id="3.40.1160.10:FF:000027">
    <property type="entry name" value="Aspartokinase"/>
    <property type="match status" value="1"/>
</dbReference>
<feature type="binding site" evidence="13">
    <location>
        <position position="49"/>
    </location>
    <ligand>
        <name>substrate</name>
    </ligand>
</feature>
<dbReference type="Pfam" id="PF22468">
    <property type="entry name" value="ACT_9"/>
    <property type="match status" value="1"/>
</dbReference>
<dbReference type="GO" id="GO:0019877">
    <property type="term" value="P:diaminopimelate biosynthetic process"/>
    <property type="evidence" value="ECO:0007669"/>
    <property type="project" value="UniProtKB-KW"/>
</dbReference>
<dbReference type="SUPFAM" id="SSF55021">
    <property type="entry name" value="ACT-like"/>
    <property type="match status" value="2"/>
</dbReference>
<dbReference type="Gene3D" id="3.30.2130.10">
    <property type="entry name" value="VC0802-like"/>
    <property type="match status" value="1"/>
</dbReference>
<dbReference type="Gene3D" id="3.40.1160.10">
    <property type="entry name" value="Acetylglutamate kinase-like"/>
    <property type="match status" value="1"/>
</dbReference>
<evidence type="ECO:0000256" key="12">
    <source>
        <dbReference type="ARBA" id="ARBA00047872"/>
    </source>
</evidence>
<evidence type="ECO:0000313" key="16">
    <source>
        <dbReference type="EMBL" id="STY44233.1"/>
    </source>
</evidence>
<dbReference type="PIRSF" id="PIRSF000726">
    <property type="entry name" value="Asp_kin"/>
    <property type="match status" value="1"/>
</dbReference>
<dbReference type="Proteomes" id="UP000254879">
    <property type="component" value="Unassembled WGS sequence"/>
</dbReference>
<feature type="binding site" evidence="13">
    <location>
        <begin position="5"/>
        <end position="8"/>
    </location>
    <ligand>
        <name>ATP</name>
        <dbReference type="ChEBI" id="CHEBI:30616"/>
    </ligand>
</feature>
<dbReference type="CDD" id="cd04245">
    <property type="entry name" value="AAK_AKiii-YclM-BS"/>
    <property type="match status" value="1"/>
</dbReference>
<dbReference type="UniPathway" id="UPA00034">
    <property type="reaction ID" value="UER00015"/>
</dbReference>
<dbReference type="UniPathway" id="UPA00050">
    <property type="reaction ID" value="UER00461"/>
</dbReference>
<feature type="binding site" evidence="13">
    <location>
        <position position="225"/>
    </location>
    <ligand>
        <name>ATP</name>
        <dbReference type="ChEBI" id="CHEBI:30616"/>
    </ligand>
</feature>
<dbReference type="InterPro" id="IPR036393">
    <property type="entry name" value="AceGlu_kinase-like_sf"/>
</dbReference>
<comment type="pathway">
    <text evidence="3 15">Amino-acid biosynthesis; L-methionine biosynthesis via de novo pathway; L-homoserine from L-aspartate: step 1/3.</text>
</comment>
<dbReference type="RefSeq" id="WP_003759199.1">
    <property type="nucleotide sequence ID" value="NZ_CABKNG010000003.1"/>
</dbReference>
<dbReference type="GO" id="GO:0005524">
    <property type="term" value="F:ATP binding"/>
    <property type="evidence" value="ECO:0007669"/>
    <property type="project" value="UniProtKB-KW"/>
</dbReference>
<feature type="binding site" evidence="13">
    <location>
        <begin position="219"/>
        <end position="220"/>
    </location>
    <ligand>
        <name>ATP</name>
        <dbReference type="ChEBI" id="CHEBI:30616"/>
    </ligand>
</feature>
<dbReference type="InterPro" id="IPR005260">
    <property type="entry name" value="Asp_kin_monofn"/>
</dbReference>
<dbReference type="CDD" id="cd04916">
    <property type="entry name" value="ACT_AKiii-YclM-BS_2"/>
    <property type="match status" value="1"/>
</dbReference>
<dbReference type="InterPro" id="IPR045865">
    <property type="entry name" value="ACT-like_dom_sf"/>
</dbReference>
<dbReference type="SUPFAM" id="SSF53633">
    <property type="entry name" value="Carbamate kinase-like"/>
    <property type="match status" value="1"/>
</dbReference>
<gene>
    <name evidence="16" type="primary">thrA</name>
    <name evidence="16" type="ORF">NCTC10815_01572</name>
</gene>
<dbReference type="InterPro" id="IPR042199">
    <property type="entry name" value="AsparK_Bifunc_asparK/hSer_DH"/>
</dbReference>
<keyword evidence="10" id="KW-0220">Diaminopimelate biosynthesis</keyword>
<comment type="function">
    <text evidence="1">Catalyzes the phosphorylation of the beta-carboxyl group of aspartic acid with ATP to yield 4-phospho-L-aspartate, which is involved in the branched biosynthetic pathway leading to the biosynthesis of amino acids threonine, isoleucine and methionine.</text>
</comment>
<evidence type="ECO:0000256" key="9">
    <source>
        <dbReference type="ARBA" id="ARBA00022840"/>
    </source>
</evidence>
<evidence type="ECO:0000256" key="8">
    <source>
        <dbReference type="ARBA" id="ARBA00022777"/>
    </source>
</evidence>
<evidence type="ECO:0000256" key="6">
    <source>
        <dbReference type="ARBA" id="ARBA00022679"/>
    </source>
</evidence>
<evidence type="ECO:0000256" key="10">
    <source>
        <dbReference type="ARBA" id="ARBA00022915"/>
    </source>
</evidence>
<evidence type="ECO:0000256" key="15">
    <source>
        <dbReference type="RuleBase" id="RU004249"/>
    </source>
</evidence>
<dbReference type="InterPro" id="IPR018042">
    <property type="entry name" value="Aspartate_kinase_CS"/>
</dbReference>
<dbReference type="PROSITE" id="PS00324">
    <property type="entry name" value="ASPARTOKINASE"/>
    <property type="match status" value="1"/>
</dbReference>
<dbReference type="GO" id="GO:0009089">
    <property type="term" value="P:lysine biosynthetic process via diaminopimelate"/>
    <property type="evidence" value="ECO:0007669"/>
    <property type="project" value="UniProtKB-UniPathway"/>
</dbReference>
<dbReference type="PROSITE" id="PS51671">
    <property type="entry name" value="ACT"/>
    <property type="match status" value="1"/>
</dbReference>
<keyword evidence="9 13" id="KW-0067">ATP-binding</keyword>
<keyword evidence="7 13" id="KW-0547">Nucleotide-binding</keyword>
<keyword evidence="8 14" id="KW-0418">Kinase</keyword>
<accession>A0A378MFD3</accession>
<evidence type="ECO:0000256" key="11">
    <source>
        <dbReference type="ARBA" id="ARBA00023154"/>
    </source>
</evidence>
<dbReference type="CDD" id="cd04911">
    <property type="entry name" value="ACT_AKiii-YclM-BS_1"/>
    <property type="match status" value="1"/>
</dbReference>
<dbReference type="OrthoDB" id="9799110at2"/>
<dbReference type="PANTHER" id="PTHR21499">
    <property type="entry name" value="ASPARTATE KINASE"/>
    <property type="match status" value="1"/>
</dbReference>
<comment type="pathway">
    <text evidence="2 15">Amino-acid biosynthesis; L-lysine biosynthesis via DAP pathway; (S)-tetrahydrodipicolinate from L-aspartate: step 1/4.</text>
</comment>
<dbReference type="InterPro" id="IPR035804">
    <property type="entry name" value="AKIII_YclM_N"/>
</dbReference>
<dbReference type="NCBIfam" id="TIGR00657">
    <property type="entry name" value="asp_kinases"/>
    <property type="match status" value="1"/>
</dbReference>
<dbReference type="AlphaFoldDB" id="A0A378MFD3"/>
<evidence type="ECO:0000256" key="1">
    <source>
        <dbReference type="ARBA" id="ARBA00003121"/>
    </source>
</evidence>
<dbReference type="Pfam" id="PF00696">
    <property type="entry name" value="AA_kinase"/>
    <property type="match status" value="1"/>
</dbReference>
<evidence type="ECO:0000256" key="14">
    <source>
        <dbReference type="RuleBase" id="RU003448"/>
    </source>
</evidence>
<dbReference type="Gene3D" id="1.20.120.1320">
    <property type="entry name" value="Aspartokinase, catalytic domain"/>
    <property type="match status" value="1"/>
</dbReference>
<dbReference type="GO" id="GO:0005829">
    <property type="term" value="C:cytosol"/>
    <property type="evidence" value="ECO:0007669"/>
    <property type="project" value="TreeGrafter"/>
</dbReference>
<dbReference type="InterPro" id="IPR054352">
    <property type="entry name" value="ACT_Aspartokinase"/>
</dbReference>
<dbReference type="EC" id="2.7.2.4" evidence="14"/>
<dbReference type="NCBIfam" id="NF006540">
    <property type="entry name" value="PRK09034.1"/>
    <property type="match status" value="1"/>
</dbReference>
<keyword evidence="11" id="KW-0457">Lysine biosynthesis</keyword>
<protein>
    <recommendedName>
        <fullName evidence="14">Aspartokinase</fullName>
        <ecNumber evidence="14">2.7.2.4</ecNumber>
    </recommendedName>
</protein>
<feature type="binding site" evidence="13">
    <location>
        <position position="120"/>
    </location>
    <ligand>
        <name>substrate</name>
    </ligand>
</feature>
<comment type="pathway">
    <text evidence="4 15">Amino-acid biosynthesis; L-threonine biosynthesis; L-threonine from L-aspartate: step 1/5.</text>
</comment>
<evidence type="ECO:0000256" key="13">
    <source>
        <dbReference type="PIRSR" id="PIRSR000726-1"/>
    </source>
</evidence>
<dbReference type="GO" id="GO:0004072">
    <property type="term" value="F:aspartate kinase activity"/>
    <property type="evidence" value="ECO:0007669"/>
    <property type="project" value="UniProtKB-EC"/>
</dbReference>
<dbReference type="UniPathway" id="UPA00051">
    <property type="reaction ID" value="UER00462"/>
</dbReference>
<sequence length="453" mass="50155">MKVIKFGGSSLASGEKLQKVHQLLAEDLSRKIVVVSAPGKRFAGDAKVTDLLIDCATKRLLQEDTEAIFAKIIHRYRDIALDSDMDLAIIEEIEKDLTLLLAADTNDPDVFMDKIKASGEDNNAKLVAAYLRHQGLEATYVNPKDAGLFVTAEHANAQVLPESYRNLYKLREQPGIIVFPGFFGYTKAGEIVTFSRSGSDITGAILANGIQADLYENFTDVDAVYTVNPNIVKDPEQINELTYQEMRELSYAGFSVFHDEALIPAFKAGIPVHIKNTNNPFSEGTKIVKQRLGSSRPVTGIASDGGFCSIFISKYLMNREIGFGRKILQILEAHHLNFEHMPSGIDNLTILLRENQLTATLEQTLITDLETELKPDSIHIQHQISLIMVVGEEMRQNVGITARAAKALSGSCVNIEMLNQGSSEVSIMFGVSEEQEERAVQALYEEFFVQVLK</sequence>
<organism evidence="16 17">
    <name type="scientific">Listeria grayi</name>
    <name type="common">Listeria murrayi</name>
    <dbReference type="NCBI Taxonomy" id="1641"/>
    <lineage>
        <taxon>Bacteria</taxon>
        <taxon>Bacillati</taxon>
        <taxon>Bacillota</taxon>
        <taxon>Bacilli</taxon>
        <taxon>Bacillales</taxon>
        <taxon>Listeriaceae</taxon>
        <taxon>Listeria</taxon>
    </lineage>
</organism>
<dbReference type="FunFam" id="3.30.2130.10:FF:000001">
    <property type="entry name" value="Bifunctional aspartokinase/homoserine dehydrogenase"/>
    <property type="match status" value="1"/>
</dbReference>
<reference evidence="16 17" key="1">
    <citation type="submission" date="2018-06" db="EMBL/GenBank/DDBJ databases">
        <authorList>
            <consortium name="Pathogen Informatics"/>
            <person name="Doyle S."/>
        </authorList>
    </citation>
    <scope>NUCLEOTIDE SEQUENCE [LARGE SCALE GENOMIC DNA]</scope>
    <source>
        <strain evidence="17">NCTC 10815</strain>
    </source>
</reference>
<dbReference type="PANTHER" id="PTHR21499:SF67">
    <property type="entry name" value="ASPARTOKINASE 3"/>
    <property type="match status" value="1"/>
</dbReference>